<gene>
    <name evidence="7" type="ORF">NB063_21180</name>
</gene>
<evidence type="ECO:0000313" key="7">
    <source>
        <dbReference type="EMBL" id="MCM2373131.1"/>
    </source>
</evidence>
<comment type="subcellular location">
    <subcellularLocation>
        <location evidence="1">Cell membrane</location>
        <topology evidence="1">Multi-pass membrane protein</topology>
    </subcellularLocation>
</comment>
<comment type="similarity">
    <text evidence="2">Belongs to the CPA3 antiporters (TC 2.A.63) subunit E family.</text>
</comment>
<protein>
    <submittedName>
        <fullName evidence="7">Na+/H+ antiporter subunit E</fullName>
    </submittedName>
</protein>
<evidence type="ECO:0000256" key="2">
    <source>
        <dbReference type="ARBA" id="ARBA00006228"/>
    </source>
</evidence>
<proteinExistence type="inferred from homology"/>
<dbReference type="PANTHER" id="PTHR34584">
    <property type="entry name" value="NA(+)/H(+) ANTIPORTER SUBUNIT E1"/>
    <property type="match status" value="1"/>
</dbReference>
<reference evidence="7 8" key="1">
    <citation type="journal article" date="2022" name="Syst. Appl. Microbiol.">
        <title>Rhodopirellula aestuarii sp. nov., a novel member of the genus Rhodopirellula isolated from brackish sediments collected in the Tagus River estuary, Portugal.</title>
        <authorList>
            <person name="Vitorino I.R."/>
            <person name="Klimek D."/>
            <person name="Calusinska M."/>
            <person name="Lobo-da-Cunha A."/>
            <person name="Vasconcelos V."/>
            <person name="Lage O.M."/>
        </authorList>
    </citation>
    <scope>NUCLEOTIDE SEQUENCE [LARGE SCALE GENOMIC DNA]</scope>
    <source>
        <strain evidence="7 8">ICT_H3.1</strain>
    </source>
</reference>
<evidence type="ECO:0000256" key="3">
    <source>
        <dbReference type="ARBA" id="ARBA00022475"/>
    </source>
</evidence>
<evidence type="ECO:0000313" key="8">
    <source>
        <dbReference type="Proteomes" id="UP001202961"/>
    </source>
</evidence>
<evidence type="ECO:0000256" key="4">
    <source>
        <dbReference type="ARBA" id="ARBA00022692"/>
    </source>
</evidence>
<dbReference type="Proteomes" id="UP001202961">
    <property type="component" value="Unassembled WGS sequence"/>
</dbReference>
<evidence type="ECO:0000256" key="5">
    <source>
        <dbReference type="ARBA" id="ARBA00022989"/>
    </source>
</evidence>
<organism evidence="7 8">
    <name type="scientific">Aporhodopirellula aestuarii</name>
    <dbReference type="NCBI Taxonomy" id="2950107"/>
    <lineage>
        <taxon>Bacteria</taxon>
        <taxon>Pseudomonadati</taxon>
        <taxon>Planctomycetota</taxon>
        <taxon>Planctomycetia</taxon>
        <taxon>Pirellulales</taxon>
        <taxon>Pirellulaceae</taxon>
        <taxon>Aporhodopirellula</taxon>
    </lineage>
</organism>
<keyword evidence="8" id="KW-1185">Reference proteome</keyword>
<keyword evidence="6" id="KW-0472">Membrane</keyword>
<evidence type="ECO:0000256" key="1">
    <source>
        <dbReference type="ARBA" id="ARBA00004651"/>
    </source>
</evidence>
<dbReference type="InterPro" id="IPR002758">
    <property type="entry name" value="Cation_antiport_E"/>
</dbReference>
<accession>A0ABT0U8M3</accession>
<comment type="caution">
    <text evidence="7">The sequence shown here is derived from an EMBL/GenBank/DDBJ whole genome shotgun (WGS) entry which is preliminary data.</text>
</comment>
<evidence type="ECO:0000256" key="6">
    <source>
        <dbReference type="ARBA" id="ARBA00023136"/>
    </source>
</evidence>
<dbReference type="PANTHER" id="PTHR34584:SF1">
    <property type="entry name" value="NA(+)_H(+) ANTIPORTER SUBUNIT E1"/>
    <property type="match status" value="1"/>
</dbReference>
<dbReference type="Pfam" id="PF01899">
    <property type="entry name" value="MNHE"/>
    <property type="match status" value="1"/>
</dbReference>
<name>A0ABT0U8M3_9BACT</name>
<sequence length="184" mass="20264">MKYALTLFVALTANWLLWSGHFDNPFLIGLGIASCVICLWLSSRMNIVDEEGAPAHLGVRPFLMYAPWLAKEIVLSNINVARIILSREMPLRRNLISVPARQKSELGRVIFANSITLTPGTVSVRLEGNQVLVHGLSLSESSDEMTDEMGERVCRIERGYDDAVDECDDEPIVSDSNTSGQGAS</sequence>
<dbReference type="PROSITE" id="PS51257">
    <property type="entry name" value="PROKAR_LIPOPROTEIN"/>
    <property type="match status" value="1"/>
</dbReference>
<keyword evidence="4" id="KW-0812">Transmembrane</keyword>
<keyword evidence="5" id="KW-1133">Transmembrane helix</keyword>
<dbReference type="EMBL" id="JAMQBK010000060">
    <property type="protein sequence ID" value="MCM2373131.1"/>
    <property type="molecule type" value="Genomic_DNA"/>
</dbReference>
<keyword evidence="3" id="KW-1003">Cell membrane</keyword>